<protein>
    <recommendedName>
        <fullName evidence="1">Heterokaryon incompatibility domain-containing protein</fullName>
    </recommendedName>
</protein>
<sequence>YPQLPDERSIRLIKIHGAASPLAEIHVDLVAVPLDGAPSYDALSYSWDNQPLDKVIYANGRKFPVTKNARSAIQRLRLTEGQSRYLWVDAICIDQKNIAEKSSQVAMMAEIYQKATRVNIWLGDGNDSSDFILRWYSFITLPFAPISWIERKAIRYSSSPEWPTDSLLGLTHFPQALAELISGVMGSFMLPHIPMPKDGEADLESRTYWKRVWTIQESNINPNCFVYCGSAEPLHCEIYLKAAIITALLHARLDPEWFRTYGLHISPRSDNPTGSRKYDEALILSNLCYKQSTLAVDKVFSMGYMLPASFGTIQQDYSLTTAEVYTKAGHSLLNAYGNVKFMRFACHSDRNDGLPSWVPSWTTTTVPWWMDEHSNAEPLPSPAIFSRGSNESVLKIKGLRIATVTATAGVLLPKVSVQRNMVLDIGFKDDFYMPIACAILKTWVEKVGAMDKGDVYLNQFFTMISNSIGYRPGQVRLSTALESFELATDHRSYSIKPRPSVKQSVEFDLMQIMTQVSGQCCFLTTTGQVGLSIAEPRKGDEVVLLTGESLPYIIRKSLDRPGSYILVSPCFLSNGRLTKPWQKW</sequence>
<dbReference type="InterPro" id="IPR010730">
    <property type="entry name" value="HET"/>
</dbReference>
<name>G9NEK8_HYPAI</name>
<reference evidence="2 3" key="1">
    <citation type="journal article" date="2011" name="Genome Biol.">
        <title>Comparative genome sequence analysis underscores mycoparasitism as the ancestral life style of Trichoderma.</title>
        <authorList>
            <person name="Kubicek C.P."/>
            <person name="Herrera-Estrella A."/>
            <person name="Seidl-Seiboth V."/>
            <person name="Martinez D.A."/>
            <person name="Druzhinina I.S."/>
            <person name="Thon M."/>
            <person name="Zeilinger S."/>
            <person name="Casas-Flores S."/>
            <person name="Horwitz B.A."/>
            <person name="Mukherjee P.K."/>
            <person name="Mukherjee M."/>
            <person name="Kredics L."/>
            <person name="Alcaraz L.D."/>
            <person name="Aerts A."/>
            <person name="Antal Z."/>
            <person name="Atanasova L."/>
            <person name="Cervantes-Badillo M.G."/>
            <person name="Challacombe J."/>
            <person name="Chertkov O."/>
            <person name="McCluskey K."/>
            <person name="Coulpier F."/>
            <person name="Deshpande N."/>
            <person name="von Doehren H."/>
            <person name="Ebbole D.J."/>
            <person name="Esquivel-Naranjo E.U."/>
            <person name="Fekete E."/>
            <person name="Flipphi M."/>
            <person name="Glaser F."/>
            <person name="Gomez-Rodriguez E.Y."/>
            <person name="Gruber S."/>
            <person name="Han C."/>
            <person name="Henrissat B."/>
            <person name="Hermosa R."/>
            <person name="Hernandez-Onate M."/>
            <person name="Karaffa L."/>
            <person name="Kosti I."/>
            <person name="Le Crom S."/>
            <person name="Lindquist E."/>
            <person name="Lucas S."/>
            <person name="Luebeck M."/>
            <person name="Luebeck P.S."/>
            <person name="Margeot A."/>
            <person name="Metz B."/>
            <person name="Misra M."/>
            <person name="Nevalainen H."/>
            <person name="Omann M."/>
            <person name="Packer N."/>
            <person name="Perrone G."/>
            <person name="Uresti-Rivera E.E."/>
            <person name="Salamov A."/>
            <person name="Schmoll M."/>
            <person name="Seiboth B."/>
            <person name="Shapiro H."/>
            <person name="Sukno S."/>
            <person name="Tamayo-Ramos J.A."/>
            <person name="Tisch D."/>
            <person name="Wiest A."/>
            <person name="Wilkinson H.H."/>
            <person name="Zhang M."/>
            <person name="Coutinho P.M."/>
            <person name="Kenerley C.M."/>
            <person name="Monte E."/>
            <person name="Baker S.E."/>
            <person name="Grigoriev I.V."/>
        </authorList>
    </citation>
    <scope>NUCLEOTIDE SEQUENCE [LARGE SCALE GENOMIC DNA]</scope>
    <source>
        <strain evidence="3">ATCC 20476 / IMI 206040</strain>
    </source>
</reference>
<dbReference type="Pfam" id="PF06985">
    <property type="entry name" value="HET"/>
    <property type="match status" value="1"/>
</dbReference>
<proteinExistence type="predicted"/>
<dbReference type="InterPro" id="IPR052895">
    <property type="entry name" value="HetReg/Transcr_Mod"/>
</dbReference>
<feature type="non-terminal residue" evidence="2">
    <location>
        <position position="1"/>
    </location>
</feature>
<dbReference type="HOGENOM" id="CLU_004184_7_2_1"/>
<gene>
    <name evidence="2" type="ORF">TRIATDRAFT_2771</name>
</gene>
<evidence type="ECO:0000313" key="3">
    <source>
        <dbReference type="Proteomes" id="UP000005426"/>
    </source>
</evidence>
<dbReference type="PANTHER" id="PTHR24148:SF73">
    <property type="entry name" value="HET DOMAIN PROTEIN (AFU_ORTHOLOGUE AFUA_8G01020)"/>
    <property type="match status" value="1"/>
</dbReference>
<dbReference type="OMA" id="YWERAWT"/>
<dbReference type="eggNOG" id="ENOG502T4AM">
    <property type="taxonomic scope" value="Eukaryota"/>
</dbReference>
<keyword evidence="3" id="KW-1185">Reference proteome</keyword>
<dbReference type="OrthoDB" id="194358at2759"/>
<dbReference type="EMBL" id="ABDG02000012">
    <property type="protein sequence ID" value="EHK50906.1"/>
    <property type="molecule type" value="Genomic_DNA"/>
</dbReference>
<accession>G9NEK8</accession>
<dbReference type="AlphaFoldDB" id="G9NEK8"/>
<comment type="caution">
    <text evidence="2">The sequence shown here is derived from an EMBL/GenBank/DDBJ whole genome shotgun (WGS) entry which is preliminary data.</text>
</comment>
<feature type="non-terminal residue" evidence="2">
    <location>
        <position position="584"/>
    </location>
</feature>
<dbReference type="Proteomes" id="UP000005426">
    <property type="component" value="Unassembled WGS sequence"/>
</dbReference>
<dbReference type="PANTHER" id="PTHR24148">
    <property type="entry name" value="ANKYRIN REPEAT DOMAIN-CONTAINING PROTEIN 39 HOMOLOG-RELATED"/>
    <property type="match status" value="1"/>
</dbReference>
<feature type="domain" description="Heterokaryon incompatibility" evidence="1">
    <location>
        <begin position="40"/>
        <end position="217"/>
    </location>
</feature>
<evidence type="ECO:0000259" key="1">
    <source>
        <dbReference type="Pfam" id="PF06985"/>
    </source>
</evidence>
<evidence type="ECO:0000313" key="2">
    <source>
        <dbReference type="EMBL" id="EHK50906.1"/>
    </source>
</evidence>
<organism evidence="2 3">
    <name type="scientific">Hypocrea atroviridis (strain ATCC 20476 / IMI 206040)</name>
    <name type="common">Trichoderma atroviride</name>
    <dbReference type="NCBI Taxonomy" id="452589"/>
    <lineage>
        <taxon>Eukaryota</taxon>
        <taxon>Fungi</taxon>
        <taxon>Dikarya</taxon>
        <taxon>Ascomycota</taxon>
        <taxon>Pezizomycotina</taxon>
        <taxon>Sordariomycetes</taxon>
        <taxon>Hypocreomycetidae</taxon>
        <taxon>Hypocreales</taxon>
        <taxon>Hypocreaceae</taxon>
        <taxon>Trichoderma</taxon>
    </lineage>
</organism>